<evidence type="ECO:0000313" key="1">
    <source>
        <dbReference type="EMBL" id="MEQ2233096.1"/>
    </source>
</evidence>
<dbReference type="EMBL" id="JAHRIQ010036531">
    <property type="protein sequence ID" value="MEQ2233096.1"/>
    <property type="molecule type" value="Genomic_DNA"/>
</dbReference>
<name>A0ABV0TKS5_9TELE</name>
<protein>
    <submittedName>
        <fullName evidence="1">Uncharacterized protein</fullName>
    </submittedName>
</protein>
<sequence>MNLCLEYIYVRLLSADSLPHKPQPESVGLLLFSCSHQSASYFHFAANLPLIHLTFNLFKYIYYEAAKPKETLRLRSLMSHQYLWKKPFLTPPVHLIPPPCLHFHVSAELFFISLSYVLTRGFFSISSSLFSLYFSGFNVCYFSPFSFCIPALSSQSPGAI</sequence>
<reference evidence="1 2" key="1">
    <citation type="submission" date="2021-06" db="EMBL/GenBank/DDBJ databases">
        <authorList>
            <person name="Palmer J.M."/>
        </authorList>
    </citation>
    <scope>NUCLEOTIDE SEQUENCE [LARGE SCALE GENOMIC DNA]</scope>
    <source>
        <strain evidence="2">if_2019</strain>
        <tissue evidence="1">Muscle</tissue>
    </source>
</reference>
<comment type="caution">
    <text evidence="1">The sequence shown here is derived from an EMBL/GenBank/DDBJ whole genome shotgun (WGS) entry which is preliminary data.</text>
</comment>
<organism evidence="1 2">
    <name type="scientific">Ilyodon furcidens</name>
    <name type="common">goldbreast splitfin</name>
    <dbReference type="NCBI Taxonomy" id="33524"/>
    <lineage>
        <taxon>Eukaryota</taxon>
        <taxon>Metazoa</taxon>
        <taxon>Chordata</taxon>
        <taxon>Craniata</taxon>
        <taxon>Vertebrata</taxon>
        <taxon>Euteleostomi</taxon>
        <taxon>Actinopterygii</taxon>
        <taxon>Neopterygii</taxon>
        <taxon>Teleostei</taxon>
        <taxon>Neoteleostei</taxon>
        <taxon>Acanthomorphata</taxon>
        <taxon>Ovalentaria</taxon>
        <taxon>Atherinomorphae</taxon>
        <taxon>Cyprinodontiformes</taxon>
        <taxon>Goodeidae</taxon>
        <taxon>Ilyodon</taxon>
    </lineage>
</organism>
<dbReference type="Proteomes" id="UP001482620">
    <property type="component" value="Unassembled WGS sequence"/>
</dbReference>
<evidence type="ECO:0000313" key="2">
    <source>
        <dbReference type="Proteomes" id="UP001482620"/>
    </source>
</evidence>
<gene>
    <name evidence="1" type="ORF">ILYODFUR_018348</name>
</gene>
<proteinExistence type="predicted"/>
<accession>A0ABV0TKS5</accession>
<keyword evidence="2" id="KW-1185">Reference proteome</keyword>